<reference evidence="1 2" key="1">
    <citation type="submission" date="2015-01" db="EMBL/GenBank/DDBJ databases">
        <title>The Genome Sequence of Exophiala sideris CBS121828.</title>
        <authorList>
            <consortium name="The Broad Institute Genomics Platform"/>
            <person name="Cuomo C."/>
            <person name="de Hoog S."/>
            <person name="Gorbushina A."/>
            <person name="Stielow B."/>
            <person name="Teixiera M."/>
            <person name="Abouelleil A."/>
            <person name="Chapman S.B."/>
            <person name="Priest M."/>
            <person name="Young S.K."/>
            <person name="Wortman J."/>
            <person name="Nusbaum C."/>
            <person name="Birren B."/>
        </authorList>
    </citation>
    <scope>NUCLEOTIDE SEQUENCE [LARGE SCALE GENOMIC DNA]</scope>
    <source>
        <strain evidence="1 2">CBS 121828</strain>
    </source>
</reference>
<gene>
    <name evidence="1" type="ORF">PV11_01955</name>
</gene>
<name>A0A0D1ZHM6_9EURO</name>
<dbReference type="AlphaFoldDB" id="A0A0D1ZHM6"/>
<dbReference type="EMBL" id="KN846951">
    <property type="protein sequence ID" value="KIV86338.1"/>
    <property type="molecule type" value="Genomic_DNA"/>
</dbReference>
<organism evidence="1 2">
    <name type="scientific">Exophiala sideris</name>
    <dbReference type="NCBI Taxonomy" id="1016849"/>
    <lineage>
        <taxon>Eukaryota</taxon>
        <taxon>Fungi</taxon>
        <taxon>Dikarya</taxon>
        <taxon>Ascomycota</taxon>
        <taxon>Pezizomycotina</taxon>
        <taxon>Eurotiomycetes</taxon>
        <taxon>Chaetothyriomycetidae</taxon>
        <taxon>Chaetothyriales</taxon>
        <taxon>Herpotrichiellaceae</taxon>
        <taxon>Exophiala</taxon>
    </lineage>
</organism>
<proteinExistence type="predicted"/>
<evidence type="ECO:0000313" key="1">
    <source>
        <dbReference type="EMBL" id="KIV86338.1"/>
    </source>
</evidence>
<protein>
    <submittedName>
        <fullName evidence="1">Uncharacterized protein</fullName>
    </submittedName>
</protein>
<dbReference type="HOGENOM" id="CLU_1970593_0_0_1"/>
<accession>A0A0D1ZHM6</accession>
<sequence>MRTFRALSDLWSVWRNEQVVHVPKNCSNVPIASFSVEFPTHLSWSQAGANLVDDRIQTNISDVRVLLLVQVMLCRCQEVLNLISLTSERCQMPLSRRRTAKLSITRCWIDVKREKQGSWRLCLLSPD</sequence>
<dbReference type="OrthoDB" id="292213at2759"/>
<dbReference type="Proteomes" id="UP000053599">
    <property type="component" value="Unassembled WGS sequence"/>
</dbReference>
<evidence type="ECO:0000313" key="2">
    <source>
        <dbReference type="Proteomes" id="UP000053599"/>
    </source>
</evidence>